<evidence type="ECO:0000313" key="2">
    <source>
        <dbReference type="EMBL" id="EDW75361.2"/>
    </source>
</evidence>
<evidence type="ECO:0000256" key="1">
    <source>
        <dbReference type="SAM" id="MobiDB-lite"/>
    </source>
</evidence>
<feature type="region of interest" description="Disordered" evidence="1">
    <location>
        <begin position="89"/>
        <end position="118"/>
    </location>
</feature>
<sequence length="227" mass="26066">MDSITKASQLSSQMSMLMQLVQKKDIELKQYRIEGSQLRRTTVATEPFNFESYKLEHDVLLTEAASYGQLSGVFDSTLPEEQIYFSPLHRDVKAKTPTPPSTSTNASKIQSISPRNRKRMALEKSTNHLEKKILQRQREPNLQYKDTQSQEDDLDDWLTPNTKQIKTEDLVKSEATTNEKVLQNDVSTVQEEEVEEENSNELKDLLAILDRTSKANEEMIKEAKKKS</sequence>
<dbReference type="Proteomes" id="UP000007798">
    <property type="component" value="Unassembled WGS sequence"/>
</dbReference>
<dbReference type="OrthoDB" id="2155935at2759"/>
<name>B4MTC2_DROWI</name>
<dbReference type="Gene3D" id="1.10.287.450">
    <property type="entry name" value="Helix hairpin bin"/>
    <property type="match status" value="1"/>
</dbReference>
<keyword evidence="3" id="KW-1185">Reference proteome</keyword>
<dbReference type="eggNOG" id="ENOG502SBND">
    <property type="taxonomic scope" value="Eukaryota"/>
</dbReference>
<feature type="region of interest" description="Disordered" evidence="1">
    <location>
        <begin position="133"/>
        <end position="159"/>
    </location>
</feature>
<dbReference type="KEGG" id="dwi:6641351"/>
<accession>B4MTC2</accession>
<dbReference type="InParanoid" id="B4MTC2"/>
<reference evidence="2 3" key="1">
    <citation type="journal article" date="2007" name="Nature">
        <title>Evolution of genes and genomes on the Drosophila phylogeny.</title>
        <authorList>
            <consortium name="Drosophila 12 Genomes Consortium"/>
            <person name="Clark A.G."/>
            <person name="Eisen M.B."/>
            <person name="Smith D.R."/>
            <person name="Bergman C.M."/>
            <person name="Oliver B."/>
            <person name="Markow T.A."/>
            <person name="Kaufman T.C."/>
            <person name="Kellis M."/>
            <person name="Gelbart W."/>
            <person name="Iyer V.N."/>
            <person name="Pollard D.A."/>
            <person name="Sackton T.B."/>
            <person name="Larracuente A.M."/>
            <person name="Singh N.D."/>
            <person name="Abad J.P."/>
            <person name="Abt D.N."/>
            <person name="Adryan B."/>
            <person name="Aguade M."/>
            <person name="Akashi H."/>
            <person name="Anderson W.W."/>
            <person name="Aquadro C.F."/>
            <person name="Ardell D.H."/>
            <person name="Arguello R."/>
            <person name="Artieri C.G."/>
            <person name="Barbash D.A."/>
            <person name="Barker D."/>
            <person name="Barsanti P."/>
            <person name="Batterham P."/>
            <person name="Batzoglou S."/>
            <person name="Begun D."/>
            <person name="Bhutkar A."/>
            <person name="Blanco E."/>
            <person name="Bosak S.A."/>
            <person name="Bradley R.K."/>
            <person name="Brand A.D."/>
            <person name="Brent M.R."/>
            <person name="Brooks A.N."/>
            <person name="Brown R.H."/>
            <person name="Butlin R.K."/>
            <person name="Caggese C."/>
            <person name="Calvi B.R."/>
            <person name="Bernardo de Carvalho A."/>
            <person name="Caspi A."/>
            <person name="Castrezana S."/>
            <person name="Celniker S.E."/>
            <person name="Chang J.L."/>
            <person name="Chapple C."/>
            <person name="Chatterji S."/>
            <person name="Chinwalla A."/>
            <person name="Civetta A."/>
            <person name="Clifton S.W."/>
            <person name="Comeron J.M."/>
            <person name="Costello J.C."/>
            <person name="Coyne J.A."/>
            <person name="Daub J."/>
            <person name="David R.G."/>
            <person name="Delcher A.L."/>
            <person name="Delehaunty K."/>
            <person name="Do C.B."/>
            <person name="Ebling H."/>
            <person name="Edwards K."/>
            <person name="Eickbush T."/>
            <person name="Evans J.D."/>
            <person name="Filipski A."/>
            <person name="Findeiss S."/>
            <person name="Freyhult E."/>
            <person name="Fulton L."/>
            <person name="Fulton R."/>
            <person name="Garcia A.C."/>
            <person name="Gardiner A."/>
            <person name="Garfield D.A."/>
            <person name="Garvin B.E."/>
            <person name="Gibson G."/>
            <person name="Gilbert D."/>
            <person name="Gnerre S."/>
            <person name="Godfrey J."/>
            <person name="Good R."/>
            <person name="Gotea V."/>
            <person name="Gravely B."/>
            <person name="Greenberg A.J."/>
            <person name="Griffiths-Jones S."/>
            <person name="Gross S."/>
            <person name="Guigo R."/>
            <person name="Gustafson E.A."/>
            <person name="Haerty W."/>
            <person name="Hahn M.W."/>
            <person name="Halligan D.L."/>
            <person name="Halpern A.L."/>
            <person name="Halter G.M."/>
            <person name="Han M.V."/>
            <person name="Heger A."/>
            <person name="Hillier L."/>
            <person name="Hinrichs A.S."/>
            <person name="Holmes I."/>
            <person name="Hoskins R.A."/>
            <person name="Hubisz M.J."/>
            <person name="Hultmark D."/>
            <person name="Huntley M.A."/>
            <person name="Jaffe D.B."/>
            <person name="Jagadeeshan S."/>
            <person name="Jeck W.R."/>
            <person name="Johnson J."/>
            <person name="Jones C.D."/>
            <person name="Jordan W.C."/>
            <person name="Karpen G.H."/>
            <person name="Kataoka E."/>
            <person name="Keightley P.D."/>
            <person name="Kheradpour P."/>
            <person name="Kirkness E.F."/>
            <person name="Koerich L.B."/>
            <person name="Kristiansen K."/>
            <person name="Kudrna D."/>
            <person name="Kulathinal R.J."/>
            <person name="Kumar S."/>
            <person name="Kwok R."/>
            <person name="Lander E."/>
            <person name="Langley C.H."/>
            <person name="Lapoint R."/>
            <person name="Lazzaro B.P."/>
            <person name="Lee S.J."/>
            <person name="Levesque L."/>
            <person name="Li R."/>
            <person name="Lin C.F."/>
            <person name="Lin M.F."/>
            <person name="Lindblad-Toh K."/>
            <person name="Llopart A."/>
            <person name="Long M."/>
            <person name="Low L."/>
            <person name="Lozovsky E."/>
            <person name="Lu J."/>
            <person name="Luo M."/>
            <person name="Machado C.A."/>
            <person name="Makalowski W."/>
            <person name="Marzo M."/>
            <person name="Matsuda M."/>
            <person name="Matzkin L."/>
            <person name="McAllister B."/>
            <person name="McBride C.S."/>
            <person name="McKernan B."/>
            <person name="McKernan K."/>
            <person name="Mendez-Lago M."/>
            <person name="Minx P."/>
            <person name="Mollenhauer M.U."/>
            <person name="Montooth K."/>
            <person name="Mount S.M."/>
            <person name="Mu X."/>
            <person name="Myers E."/>
            <person name="Negre B."/>
            <person name="Newfeld S."/>
            <person name="Nielsen R."/>
            <person name="Noor M.A."/>
            <person name="O'Grady P."/>
            <person name="Pachter L."/>
            <person name="Papaceit M."/>
            <person name="Parisi M.J."/>
            <person name="Parisi M."/>
            <person name="Parts L."/>
            <person name="Pedersen J.S."/>
            <person name="Pesole G."/>
            <person name="Phillippy A.M."/>
            <person name="Ponting C.P."/>
            <person name="Pop M."/>
            <person name="Porcelli D."/>
            <person name="Powell J.R."/>
            <person name="Prohaska S."/>
            <person name="Pruitt K."/>
            <person name="Puig M."/>
            <person name="Quesneville H."/>
            <person name="Ram K.R."/>
            <person name="Rand D."/>
            <person name="Rasmussen M.D."/>
            <person name="Reed L.K."/>
            <person name="Reenan R."/>
            <person name="Reily A."/>
            <person name="Remington K.A."/>
            <person name="Rieger T.T."/>
            <person name="Ritchie M.G."/>
            <person name="Robin C."/>
            <person name="Rogers Y.H."/>
            <person name="Rohde C."/>
            <person name="Rozas J."/>
            <person name="Rubenfield M.J."/>
            <person name="Ruiz A."/>
            <person name="Russo S."/>
            <person name="Salzberg S.L."/>
            <person name="Sanchez-Gracia A."/>
            <person name="Saranga D.J."/>
            <person name="Sato H."/>
            <person name="Schaeffer S.W."/>
            <person name="Schatz M.C."/>
            <person name="Schlenke T."/>
            <person name="Schwartz R."/>
            <person name="Segarra C."/>
            <person name="Singh R.S."/>
            <person name="Sirot L."/>
            <person name="Sirota M."/>
            <person name="Sisneros N.B."/>
            <person name="Smith C.D."/>
            <person name="Smith T.F."/>
            <person name="Spieth J."/>
            <person name="Stage D.E."/>
            <person name="Stark A."/>
            <person name="Stephan W."/>
            <person name="Strausberg R.L."/>
            <person name="Strempel S."/>
            <person name="Sturgill D."/>
            <person name="Sutton G."/>
            <person name="Sutton G.G."/>
            <person name="Tao W."/>
            <person name="Teichmann S."/>
            <person name="Tobari Y.N."/>
            <person name="Tomimura Y."/>
            <person name="Tsolas J.M."/>
            <person name="Valente V.L."/>
            <person name="Venter E."/>
            <person name="Venter J.C."/>
            <person name="Vicario S."/>
            <person name="Vieira F.G."/>
            <person name="Vilella A.J."/>
            <person name="Villasante A."/>
            <person name="Walenz B."/>
            <person name="Wang J."/>
            <person name="Wasserman M."/>
            <person name="Watts T."/>
            <person name="Wilson D."/>
            <person name="Wilson R.K."/>
            <person name="Wing R.A."/>
            <person name="Wolfner M.F."/>
            <person name="Wong A."/>
            <person name="Wong G.K."/>
            <person name="Wu C.I."/>
            <person name="Wu G."/>
            <person name="Yamamoto D."/>
            <person name="Yang H.P."/>
            <person name="Yang S.P."/>
            <person name="Yorke J.A."/>
            <person name="Yoshida K."/>
            <person name="Zdobnov E."/>
            <person name="Zhang P."/>
            <person name="Zhang Y."/>
            <person name="Zimin A.V."/>
            <person name="Baldwin J."/>
            <person name="Abdouelleil A."/>
            <person name="Abdulkadir J."/>
            <person name="Abebe A."/>
            <person name="Abera B."/>
            <person name="Abreu J."/>
            <person name="Acer S.C."/>
            <person name="Aftuck L."/>
            <person name="Alexander A."/>
            <person name="An P."/>
            <person name="Anderson E."/>
            <person name="Anderson S."/>
            <person name="Arachi H."/>
            <person name="Azer M."/>
            <person name="Bachantsang P."/>
            <person name="Barry A."/>
            <person name="Bayul T."/>
            <person name="Berlin A."/>
            <person name="Bessette D."/>
            <person name="Bloom T."/>
            <person name="Blye J."/>
            <person name="Boguslavskiy L."/>
            <person name="Bonnet C."/>
            <person name="Boukhgalter B."/>
            <person name="Bourzgui I."/>
            <person name="Brown A."/>
            <person name="Cahill P."/>
            <person name="Channer S."/>
            <person name="Cheshatsang Y."/>
            <person name="Chuda L."/>
            <person name="Citroen M."/>
            <person name="Collymore A."/>
            <person name="Cooke P."/>
            <person name="Costello M."/>
            <person name="D'Aco K."/>
            <person name="Daza R."/>
            <person name="De Haan G."/>
            <person name="DeGray S."/>
            <person name="DeMaso C."/>
            <person name="Dhargay N."/>
            <person name="Dooley K."/>
            <person name="Dooley E."/>
            <person name="Doricent M."/>
            <person name="Dorje P."/>
            <person name="Dorjee K."/>
            <person name="Dupes A."/>
            <person name="Elong R."/>
            <person name="Falk J."/>
            <person name="Farina A."/>
            <person name="Faro S."/>
            <person name="Ferguson D."/>
            <person name="Fisher S."/>
            <person name="Foley C.D."/>
            <person name="Franke A."/>
            <person name="Friedrich D."/>
            <person name="Gadbois L."/>
            <person name="Gearin G."/>
            <person name="Gearin C.R."/>
            <person name="Giannoukos G."/>
            <person name="Goode T."/>
            <person name="Graham J."/>
            <person name="Grandbois E."/>
            <person name="Grewal S."/>
            <person name="Gyaltsen K."/>
            <person name="Hafez N."/>
            <person name="Hagos B."/>
            <person name="Hall J."/>
            <person name="Henson C."/>
            <person name="Hollinger A."/>
            <person name="Honan T."/>
            <person name="Huard M.D."/>
            <person name="Hughes L."/>
            <person name="Hurhula B."/>
            <person name="Husby M.E."/>
            <person name="Kamat A."/>
            <person name="Kanga B."/>
            <person name="Kashin S."/>
            <person name="Khazanovich D."/>
            <person name="Kisner P."/>
            <person name="Lance K."/>
            <person name="Lara M."/>
            <person name="Lee W."/>
            <person name="Lennon N."/>
            <person name="Letendre F."/>
            <person name="LeVine R."/>
            <person name="Lipovsky A."/>
            <person name="Liu X."/>
            <person name="Liu J."/>
            <person name="Liu S."/>
            <person name="Lokyitsang T."/>
            <person name="Lokyitsang Y."/>
            <person name="Lubonja R."/>
            <person name="Lui A."/>
            <person name="MacDonald P."/>
            <person name="Magnisalis V."/>
            <person name="Maru K."/>
            <person name="Matthews C."/>
            <person name="McCusker W."/>
            <person name="McDonough S."/>
            <person name="Mehta T."/>
            <person name="Meldrim J."/>
            <person name="Meneus L."/>
            <person name="Mihai O."/>
            <person name="Mihalev A."/>
            <person name="Mihova T."/>
            <person name="Mittelman R."/>
            <person name="Mlenga V."/>
            <person name="Montmayeur A."/>
            <person name="Mulrain L."/>
            <person name="Navidi A."/>
            <person name="Naylor J."/>
            <person name="Negash T."/>
            <person name="Nguyen T."/>
            <person name="Nguyen N."/>
            <person name="Nicol R."/>
            <person name="Norbu C."/>
            <person name="Norbu N."/>
            <person name="Novod N."/>
            <person name="O'Neill B."/>
            <person name="Osman S."/>
            <person name="Markiewicz E."/>
            <person name="Oyono O.L."/>
            <person name="Patti C."/>
            <person name="Phunkhang P."/>
            <person name="Pierre F."/>
            <person name="Priest M."/>
            <person name="Raghuraman S."/>
            <person name="Rege F."/>
            <person name="Reyes R."/>
            <person name="Rise C."/>
            <person name="Rogov P."/>
            <person name="Ross K."/>
            <person name="Ryan E."/>
            <person name="Settipalli S."/>
            <person name="Shea T."/>
            <person name="Sherpa N."/>
            <person name="Shi L."/>
            <person name="Shih D."/>
            <person name="Sparrow T."/>
            <person name="Spaulding J."/>
            <person name="Stalker J."/>
            <person name="Stange-Thomann N."/>
            <person name="Stavropoulos S."/>
            <person name="Stone C."/>
            <person name="Strader C."/>
            <person name="Tesfaye S."/>
            <person name="Thomson T."/>
            <person name="Thoulutsang Y."/>
            <person name="Thoulutsang D."/>
            <person name="Topham K."/>
            <person name="Topping I."/>
            <person name="Tsamla T."/>
            <person name="Vassiliev H."/>
            <person name="Vo A."/>
            <person name="Wangchuk T."/>
            <person name="Wangdi T."/>
            <person name="Weiand M."/>
            <person name="Wilkinson J."/>
            <person name="Wilson A."/>
            <person name="Yadav S."/>
            <person name="Young G."/>
            <person name="Yu Q."/>
            <person name="Zembek L."/>
            <person name="Zhong D."/>
            <person name="Zimmer A."/>
            <person name="Zwirko Z."/>
            <person name="Jaffe D.B."/>
            <person name="Alvarez P."/>
            <person name="Brockman W."/>
            <person name="Butler J."/>
            <person name="Chin C."/>
            <person name="Gnerre S."/>
            <person name="Grabherr M."/>
            <person name="Kleber M."/>
            <person name="Mauceli E."/>
            <person name="MacCallum I."/>
        </authorList>
    </citation>
    <scope>NUCLEOTIDE SEQUENCE [LARGE SCALE GENOMIC DNA]</scope>
    <source>
        <strain evidence="3">Tucson 14030-0811.24</strain>
    </source>
</reference>
<organism evidence="2 3">
    <name type="scientific">Drosophila willistoni</name>
    <name type="common">Fruit fly</name>
    <dbReference type="NCBI Taxonomy" id="7260"/>
    <lineage>
        <taxon>Eukaryota</taxon>
        <taxon>Metazoa</taxon>
        <taxon>Ecdysozoa</taxon>
        <taxon>Arthropoda</taxon>
        <taxon>Hexapoda</taxon>
        <taxon>Insecta</taxon>
        <taxon>Pterygota</taxon>
        <taxon>Neoptera</taxon>
        <taxon>Endopterygota</taxon>
        <taxon>Diptera</taxon>
        <taxon>Brachycera</taxon>
        <taxon>Muscomorpha</taxon>
        <taxon>Ephydroidea</taxon>
        <taxon>Drosophilidae</taxon>
        <taxon>Drosophila</taxon>
        <taxon>Sophophora</taxon>
    </lineage>
</organism>
<dbReference type="EMBL" id="CH963851">
    <property type="protein sequence ID" value="EDW75361.2"/>
    <property type="molecule type" value="Genomic_DNA"/>
</dbReference>
<dbReference type="AlphaFoldDB" id="B4MTC2"/>
<protein>
    <submittedName>
        <fullName evidence="2">Uncharacterized protein</fullName>
    </submittedName>
</protein>
<evidence type="ECO:0000313" key="3">
    <source>
        <dbReference type="Proteomes" id="UP000007798"/>
    </source>
</evidence>
<dbReference type="HOGENOM" id="CLU_055023_0_0_1"/>
<gene>
    <name evidence="2" type="primary">Dwil\GK20128</name>
    <name evidence="2" type="ORF">Dwil_GK20128</name>
</gene>
<proteinExistence type="predicted"/>